<proteinExistence type="predicted"/>
<dbReference type="EMBL" id="JACVVK020000645">
    <property type="protein sequence ID" value="KAK7460768.1"/>
    <property type="molecule type" value="Genomic_DNA"/>
</dbReference>
<accession>A0ABD0J4T5</accession>
<name>A0ABD0J4T5_9CAEN</name>
<feature type="chain" id="PRO_5044799562" evidence="1">
    <location>
        <begin position="22"/>
        <end position="228"/>
    </location>
</feature>
<protein>
    <submittedName>
        <fullName evidence="2">Uncharacterized protein</fullName>
    </submittedName>
</protein>
<evidence type="ECO:0000313" key="2">
    <source>
        <dbReference type="EMBL" id="KAK7460768.1"/>
    </source>
</evidence>
<dbReference type="Proteomes" id="UP001519460">
    <property type="component" value="Unassembled WGS sequence"/>
</dbReference>
<evidence type="ECO:0000256" key="1">
    <source>
        <dbReference type="SAM" id="SignalP"/>
    </source>
</evidence>
<evidence type="ECO:0000313" key="3">
    <source>
        <dbReference type="Proteomes" id="UP001519460"/>
    </source>
</evidence>
<keyword evidence="1" id="KW-0732">Signal</keyword>
<reference evidence="2 3" key="1">
    <citation type="journal article" date="2023" name="Sci. Data">
        <title>Genome assembly of the Korean intertidal mud-creeper Batillaria attramentaria.</title>
        <authorList>
            <person name="Patra A.K."/>
            <person name="Ho P.T."/>
            <person name="Jun S."/>
            <person name="Lee S.J."/>
            <person name="Kim Y."/>
            <person name="Won Y.J."/>
        </authorList>
    </citation>
    <scope>NUCLEOTIDE SEQUENCE [LARGE SCALE GENOMIC DNA]</scope>
    <source>
        <strain evidence="2">Wonlab-2016</strain>
    </source>
</reference>
<feature type="signal peptide" evidence="1">
    <location>
        <begin position="1"/>
        <end position="21"/>
    </location>
</feature>
<sequence>MEGRTACRLLCLLIATTQTLAARYSGHSSSTTYKMSKELTPEERENSCAITGKFDDSLSTCNETWWTLVESEERVGEGSTCRTKLGRRIQDLQEQLVPMCTGLLRLKTQTTTLGRHQETASQGGLTLWNILMRGIWAGIGLMVTNVISTSTSQCSVIPYRRFPTVNGAALVTAISPVTSVLIHVTKDIAWSGQALCIVSSLGRAWSGAVRLRLAKVHASTVTNSQLEI</sequence>
<comment type="caution">
    <text evidence="2">The sequence shown here is derived from an EMBL/GenBank/DDBJ whole genome shotgun (WGS) entry which is preliminary data.</text>
</comment>
<dbReference type="AlphaFoldDB" id="A0ABD0J4T5"/>
<organism evidence="2 3">
    <name type="scientific">Batillaria attramentaria</name>
    <dbReference type="NCBI Taxonomy" id="370345"/>
    <lineage>
        <taxon>Eukaryota</taxon>
        <taxon>Metazoa</taxon>
        <taxon>Spiralia</taxon>
        <taxon>Lophotrochozoa</taxon>
        <taxon>Mollusca</taxon>
        <taxon>Gastropoda</taxon>
        <taxon>Caenogastropoda</taxon>
        <taxon>Sorbeoconcha</taxon>
        <taxon>Cerithioidea</taxon>
        <taxon>Batillariidae</taxon>
        <taxon>Batillaria</taxon>
    </lineage>
</organism>
<keyword evidence="3" id="KW-1185">Reference proteome</keyword>
<gene>
    <name evidence="2" type="ORF">BaRGS_00038815</name>
</gene>